<gene>
    <name evidence="2" type="ORF">EOE48_01650</name>
</gene>
<organism evidence="2 3">
    <name type="scientific">Methylobacterium oryzihabitans</name>
    <dbReference type="NCBI Taxonomy" id="2499852"/>
    <lineage>
        <taxon>Bacteria</taxon>
        <taxon>Pseudomonadati</taxon>
        <taxon>Pseudomonadota</taxon>
        <taxon>Alphaproteobacteria</taxon>
        <taxon>Hyphomicrobiales</taxon>
        <taxon>Methylobacteriaceae</taxon>
        <taxon>Methylobacterium</taxon>
    </lineage>
</organism>
<evidence type="ECO:0000313" key="2">
    <source>
        <dbReference type="EMBL" id="RVU21777.1"/>
    </source>
</evidence>
<evidence type="ECO:0000259" key="1">
    <source>
        <dbReference type="Pfam" id="PF09356"/>
    </source>
</evidence>
<dbReference type="EMBL" id="SACP01000001">
    <property type="protein sequence ID" value="RVU21777.1"/>
    <property type="molecule type" value="Genomic_DNA"/>
</dbReference>
<dbReference type="NCBIfam" id="TIGR02218">
    <property type="entry name" value="phg_TIGR02218"/>
    <property type="match status" value="1"/>
</dbReference>
<dbReference type="AlphaFoldDB" id="A0A437PHS8"/>
<name>A0A437PHS8_9HYPH</name>
<sequence>MKTLPPDLAASLASGITTLAWCWIVTRRDGVRFGFTDHDEDLTVEGVACSARTGLTASALEQSGGLAIDTLEVMGALSDDRLSEADLARGLFDGAAVAAWRVDWGDPSQRVLVTSGHLGEVARGRTGFVAEVRSLAAALNQPRGRLFQRGCDAVLGDARCRVDLTVPAYRAEARVGAVLSGRSFRSTGLAAPGDGWFAGGRLVWTSGSNAGASAEVRRDARIGPAAGTTIDLWEPMPEPIAAGDGFTVTAGCDHTFATCRTRFGNGPNFRGCPHIPGNDAATAYPRRDG</sequence>
<accession>A0A437PHS8</accession>
<evidence type="ECO:0000313" key="3">
    <source>
        <dbReference type="Proteomes" id="UP000286997"/>
    </source>
</evidence>
<dbReference type="OrthoDB" id="1633386at2"/>
<dbReference type="InterPro" id="IPR011928">
    <property type="entry name" value="Phage_phiJL001_Gp84"/>
</dbReference>
<comment type="caution">
    <text evidence="2">The sequence shown here is derived from an EMBL/GenBank/DDBJ whole genome shotgun (WGS) entry which is preliminary data.</text>
</comment>
<keyword evidence="3" id="KW-1185">Reference proteome</keyword>
<dbReference type="Pfam" id="PF09931">
    <property type="entry name" value="Phage_phiJL001_Gp84_N"/>
    <property type="match status" value="1"/>
</dbReference>
<proteinExistence type="predicted"/>
<reference evidence="2 3" key="1">
    <citation type="submission" date="2019-01" db="EMBL/GenBank/DDBJ databases">
        <authorList>
            <person name="Chen W.-M."/>
        </authorList>
    </citation>
    <scope>NUCLEOTIDE SEQUENCE [LARGE SCALE GENOMIC DNA]</scope>
    <source>
        <strain evidence="2 3">TER-1</strain>
    </source>
</reference>
<dbReference type="Pfam" id="PF09356">
    <property type="entry name" value="Phage_BR0599"/>
    <property type="match status" value="1"/>
</dbReference>
<dbReference type="Proteomes" id="UP000286997">
    <property type="component" value="Unassembled WGS sequence"/>
</dbReference>
<dbReference type="InterPro" id="IPR018964">
    <property type="entry name" value="Phage_phiJL001_Gp84_C"/>
</dbReference>
<protein>
    <submittedName>
        <fullName evidence="2">DUF2163 domain-containing protein</fullName>
    </submittedName>
</protein>
<dbReference type="RefSeq" id="WP_127727020.1">
    <property type="nucleotide sequence ID" value="NZ_SACP01000001.1"/>
</dbReference>
<feature type="domain" description="Bacteriophage phiJL001 Gp84 C-terminal" evidence="1">
    <location>
        <begin position="195"/>
        <end position="279"/>
    </location>
</feature>